<keyword evidence="8" id="KW-1185">Reference proteome</keyword>
<evidence type="ECO:0000259" key="5">
    <source>
        <dbReference type="Pfam" id="PF16403"/>
    </source>
</evidence>
<keyword evidence="1" id="KW-0433">Leucine-rich repeat</keyword>
<dbReference type="SUPFAM" id="SSF52058">
    <property type="entry name" value="L domain-like"/>
    <property type="match status" value="2"/>
</dbReference>
<dbReference type="Gene3D" id="3.80.10.10">
    <property type="entry name" value="Ribonuclease Inhibitor"/>
    <property type="match status" value="2"/>
</dbReference>
<dbReference type="PANTHER" id="PTHR47566">
    <property type="match status" value="1"/>
</dbReference>
<comment type="caution">
    <text evidence="7">The sequence shown here is derived from an EMBL/GenBank/DDBJ whole genome shotgun (WGS) entry which is preliminary data.</text>
</comment>
<organism evidence="7 8">
    <name type="scientific">Aestuariibaculum suncheonense</name>
    <dbReference type="NCBI Taxonomy" id="1028745"/>
    <lineage>
        <taxon>Bacteria</taxon>
        <taxon>Pseudomonadati</taxon>
        <taxon>Bacteroidota</taxon>
        <taxon>Flavobacteriia</taxon>
        <taxon>Flavobacteriales</taxon>
        <taxon>Flavobacteriaceae</taxon>
    </lineage>
</organism>
<keyword evidence="2 4" id="KW-0732">Signal</keyword>
<dbReference type="EMBL" id="JACVXC010000005">
    <property type="protein sequence ID" value="MBD0836389.1"/>
    <property type="molecule type" value="Genomic_DNA"/>
</dbReference>
<evidence type="ECO:0000256" key="1">
    <source>
        <dbReference type="ARBA" id="ARBA00022614"/>
    </source>
</evidence>
<dbReference type="RefSeq" id="WP_188216881.1">
    <property type="nucleotide sequence ID" value="NZ_BAABGH010000002.1"/>
</dbReference>
<dbReference type="InterPro" id="IPR013783">
    <property type="entry name" value="Ig-like_fold"/>
</dbReference>
<reference evidence="7" key="1">
    <citation type="journal article" date="2013" name="Int. J. Syst. Evol. Microbiol.">
        <title>Aestuariibaculum suncheonense gen. nov., sp. nov., a marine bacterium of the family Flavobacteriaceae isolated from a tidal flat and emended descriptions of the genera Gaetbulibacter and Tamlana.</title>
        <authorList>
            <person name="Jeong S.H."/>
            <person name="Park M.S."/>
            <person name="Jin H.M."/>
            <person name="Lee K."/>
            <person name="Park W."/>
            <person name="Jeon C.O."/>
        </authorList>
    </citation>
    <scope>NUCLEOTIDE SEQUENCE</scope>
    <source>
        <strain evidence="7">SC17</strain>
    </source>
</reference>
<name>A0A8J6Q9J4_9FLAO</name>
<dbReference type="PANTHER" id="PTHR47566:SF1">
    <property type="entry name" value="PROTEIN NUD1"/>
    <property type="match status" value="1"/>
</dbReference>
<gene>
    <name evidence="7" type="ORF">ICJ84_13180</name>
</gene>
<dbReference type="InterPro" id="IPR032675">
    <property type="entry name" value="LRR_dom_sf"/>
</dbReference>
<dbReference type="Pfam" id="PF16403">
    <property type="entry name" value="Bact_surface_Ig-like"/>
    <property type="match status" value="1"/>
</dbReference>
<dbReference type="InterPro" id="IPR052574">
    <property type="entry name" value="CDIRP"/>
</dbReference>
<sequence length="587" mass="64779">MTKKLLSTFALFFSLIIYGQTTAIPDANFEQALIDLNIDSDGVVNGVVLTSDISTLTTLDVRNKNIQDLSGIEGFVALEVLKIRSNQITELDISKNTELLTLQFGANLISRLDLTYNTKLETLIGENNNITRIIPNILPASIKYINLSGNEISSLDISNLTGLGALWLSNCSKLNYLNVKNGNNLTITDTNNFDIRSNPLLECVLVDDPDFSNANWTNKDMSTNFNTSCQEYVYIPDDKFEQALIDLGYDDTLDDYVLKSNINTITSLDIEDMNISDLTGIEGFVALVDLRVRNNNLSELDLYNNTELKTIYTGYNFLTSLDLSTNTKLLRLAIEGNGIEELIVSDIAVNLYEFNVADNNLTELDLSNYPDLLGLIVKNNPSLEKLSVKSGNNAGLKSFQATNTPKLYCIEVDDPSYSTANWTDIDAHASFNTDCVAPVITLMGANPQIIDLGVGYSELGATSDDGSNVVIDASEFLDEVGTYTIYYNATDASGNAAQQITRIVRVENKALSTEEYNYLNISIYPNPTSGKVYFSKELQRVEIFNVSGQKVKQGSGVEIDLDELTPGIYFAHLSNDEGTRVLKLIKK</sequence>
<proteinExistence type="predicted"/>
<evidence type="ECO:0000256" key="4">
    <source>
        <dbReference type="SAM" id="SignalP"/>
    </source>
</evidence>
<feature type="domain" description="Pesticidal crystal protein Cry22Aa Ig-like" evidence="5">
    <location>
        <begin position="440"/>
        <end position="506"/>
    </location>
</feature>
<dbReference type="InterPro" id="IPR026444">
    <property type="entry name" value="Secre_tail"/>
</dbReference>
<reference evidence="7" key="2">
    <citation type="submission" date="2020-09" db="EMBL/GenBank/DDBJ databases">
        <authorList>
            <person name="Wu Z."/>
        </authorList>
    </citation>
    <scope>NUCLEOTIDE SEQUENCE</scope>
    <source>
        <strain evidence="7">SC17</strain>
    </source>
</reference>
<evidence type="ECO:0000256" key="2">
    <source>
        <dbReference type="ARBA" id="ARBA00022729"/>
    </source>
</evidence>
<dbReference type="NCBIfam" id="TIGR04183">
    <property type="entry name" value="Por_Secre_tail"/>
    <property type="match status" value="1"/>
</dbReference>
<feature type="domain" description="Secretion system C-terminal sorting" evidence="6">
    <location>
        <begin position="523"/>
        <end position="585"/>
    </location>
</feature>
<evidence type="ECO:0000256" key="3">
    <source>
        <dbReference type="ARBA" id="ARBA00022737"/>
    </source>
</evidence>
<accession>A0A8J6Q9J4</accession>
<dbReference type="AlphaFoldDB" id="A0A8J6Q9J4"/>
<dbReference type="Pfam" id="PF18962">
    <property type="entry name" value="Por_Secre_tail"/>
    <property type="match status" value="1"/>
</dbReference>
<dbReference type="GO" id="GO:0035591">
    <property type="term" value="F:signaling adaptor activity"/>
    <property type="evidence" value="ECO:0007669"/>
    <property type="project" value="TreeGrafter"/>
</dbReference>
<evidence type="ECO:0000259" key="6">
    <source>
        <dbReference type="Pfam" id="PF18962"/>
    </source>
</evidence>
<dbReference type="InterPro" id="IPR032179">
    <property type="entry name" value="Cry22Aa_Ig-like"/>
</dbReference>
<keyword evidence="3" id="KW-0677">Repeat</keyword>
<evidence type="ECO:0000313" key="7">
    <source>
        <dbReference type="EMBL" id="MBD0836389.1"/>
    </source>
</evidence>
<feature type="signal peptide" evidence="4">
    <location>
        <begin position="1"/>
        <end position="23"/>
    </location>
</feature>
<dbReference type="Proteomes" id="UP000602057">
    <property type="component" value="Unassembled WGS sequence"/>
</dbReference>
<protein>
    <submittedName>
        <fullName evidence="7">T9SS type A sorting domain-containing protein</fullName>
    </submittedName>
</protein>
<feature type="chain" id="PRO_5035302341" evidence="4">
    <location>
        <begin position="24"/>
        <end position="587"/>
    </location>
</feature>
<dbReference type="Gene3D" id="2.60.40.10">
    <property type="entry name" value="Immunoglobulins"/>
    <property type="match status" value="1"/>
</dbReference>
<evidence type="ECO:0000313" key="8">
    <source>
        <dbReference type="Proteomes" id="UP000602057"/>
    </source>
</evidence>